<reference evidence="2" key="5">
    <citation type="journal article" date="2021" name="G3 (Bethesda)">
        <title>Aegilops tauschii genome assembly Aet v5.0 features greater sequence contiguity and improved annotation.</title>
        <authorList>
            <person name="Wang L."/>
            <person name="Zhu T."/>
            <person name="Rodriguez J.C."/>
            <person name="Deal K.R."/>
            <person name="Dubcovsky J."/>
            <person name="McGuire P.E."/>
            <person name="Lux T."/>
            <person name="Spannagl M."/>
            <person name="Mayer K.F.X."/>
            <person name="Baldrich P."/>
            <person name="Meyers B.C."/>
            <person name="Huo N."/>
            <person name="Gu Y.Q."/>
            <person name="Zhou H."/>
            <person name="Devos K.M."/>
            <person name="Bennetzen J.L."/>
            <person name="Unver T."/>
            <person name="Budak H."/>
            <person name="Gulick P.J."/>
            <person name="Galiba G."/>
            <person name="Kalapos B."/>
            <person name="Nelson D.R."/>
            <person name="Li P."/>
            <person name="You F.M."/>
            <person name="Luo M.C."/>
            <person name="Dvorak J."/>
        </authorList>
    </citation>
    <scope>NUCLEOTIDE SEQUENCE [LARGE SCALE GENOMIC DNA]</scope>
    <source>
        <strain evidence="2">cv. AL8/78</strain>
    </source>
</reference>
<dbReference type="Gramene" id="AET2Gv20328100.3">
    <property type="protein sequence ID" value="AET2Gv20328100.3"/>
    <property type="gene ID" value="AET2Gv20328100"/>
</dbReference>
<reference evidence="3" key="2">
    <citation type="journal article" date="2017" name="Nat. Plants">
        <title>The Aegilops tauschii genome reveals multiple impacts of transposons.</title>
        <authorList>
            <person name="Zhao G."/>
            <person name="Zou C."/>
            <person name="Li K."/>
            <person name="Wang K."/>
            <person name="Li T."/>
            <person name="Gao L."/>
            <person name="Zhang X."/>
            <person name="Wang H."/>
            <person name="Yang Z."/>
            <person name="Liu X."/>
            <person name="Jiang W."/>
            <person name="Mao L."/>
            <person name="Kong X."/>
            <person name="Jiao Y."/>
            <person name="Jia J."/>
        </authorList>
    </citation>
    <scope>NUCLEOTIDE SEQUENCE [LARGE SCALE GENOMIC DNA]</scope>
    <source>
        <strain evidence="3">cv. AL8/78</strain>
    </source>
</reference>
<evidence type="ECO:0000313" key="3">
    <source>
        <dbReference type="Proteomes" id="UP000015105"/>
    </source>
</evidence>
<proteinExistence type="predicted"/>
<keyword evidence="3" id="KW-1185">Reference proteome</keyword>
<keyword evidence="1" id="KW-0812">Transmembrane</keyword>
<feature type="transmembrane region" description="Helical" evidence="1">
    <location>
        <begin position="38"/>
        <end position="60"/>
    </location>
</feature>
<reference evidence="3" key="1">
    <citation type="journal article" date="2014" name="Science">
        <title>Ancient hybridizations among the ancestral genomes of bread wheat.</title>
        <authorList>
            <consortium name="International Wheat Genome Sequencing Consortium,"/>
            <person name="Marcussen T."/>
            <person name="Sandve S.R."/>
            <person name="Heier L."/>
            <person name="Spannagl M."/>
            <person name="Pfeifer M."/>
            <person name="Jakobsen K.S."/>
            <person name="Wulff B.B."/>
            <person name="Steuernagel B."/>
            <person name="Mayer K.F."/>
            <person name="Olsen O.A."/>
        </authorList>
    </citation>
    <scope>NUCLEOTIDE SEQUENCE [LARGE SCALE GENOMIC DNA]</scope>
    <source>
        <strain evidence="3">cv. AL8/78</strain>
    </source>
</reference>
<dbReference type="Gramene" id="AET2Gv20328100.5">
    <property type="protein sequence ID" value="AET2Gv20328100.5"/>
    <property type="gene ID" value="AET2Gv20328100"/>
</dbReference>
<protein>
    <submittedName>
        <fullName evidence="2">Uncharacterized protein</fullName>
    </submittedName>
</protein>
<accession>A0A453B0Y1</accession>
<dbReference type="EnsemblPlants" id="AET2Gv20328100.5">
    <property type="protein sequence ID" value="AET2Gv20328100.5"/>
    <property type="gene ID" value="AET2Gv20328100"/>
</dbReference>
<sequence length="73" mass="8098">MFLTRPTTKHSNIKIYTSTRPRCNAVWTSFRKAMDLDIFLSFSGLASADWAVAFILSLTASRTVDTGIPSLIS</sequence>
<evidence type="ECO:0000313" key="2">
    <source>
        <dbReference type="EnsemblPlants" id="AET2Gv20328100.5"/>
    </source>
</evidence>
<dbReference type="EnsemblPlants" id="AET2Gv20328100.3">
    <property type="protein sequence ID" value="AET2Gv20328100.3"/>
    <property type="gene ID" value="AET2Gv20328100"/>
</dbReference>
<keyword evidence="1" id="KW-1133">Transmembrane helix</keyword>
<name>A0A453B0Y1_AEGTS</name>
<reference evidence="2" key="4">
    <citation type="submission" date="2019-03" db="UniProtKB">
        <authorList>
            <consortium name="EnsemblPlants"/>
        </authorList>
    </citation>
    <scope>IDENTIFICATION</scope>
</reference>
<dbReference type="AlphaFoldDB" id="A0A453B0Y1"/>
<keyword evidence="1" id="KW-0472">Membrane</keyword>
<evidence type="ECO:0000256" key="1">
    <source>
        <dbReference type="SAM" id="Phobius"/>
    </source>
</evidence>
<reference evidence="2" key="3">
    <citation type="journal article" date="2017" name="Nature">
        <title>Genome sequence of the progenitor of the wheat D genome Aegilops tauschii.</title>
        <authorList>
            <person name="Luo M.C."/>
            <person name="Gu Y.Q."/>
            <person name="Puiu D."/>
            <person name="Wang H."/>
            <person name="Twardziok S.O."/>
            <person name="Deal K.R."/>
            <person name="Huo N."/>
            <person name="Zhu T."/>
            <person name="Wang L."/>
            <person name="Wang Y."/>
            <person name="McGuire P.E."/>
            <person name="Liu S."/>
            <person name="Long H."/>
            <person name="Ramasamy R.K."/>
            <person name="Rodriguez J.C."/>
            <person name="Van S.L."/>
            <person name="Yuan L."/>
            <person name="Wang Z."/>
            <person name="Xia Z."/>
            <person name="Xiao L."/>
            <person name="Anderson O.D."/>
            <person name="Ouyang S."/>
            <person name="Liang Y."/>
            <person name="Zimin A.V."/>
            <person name="Pertea G."/>
            <person name="Qi P."/>
            <person name="Bennetzen J.L."/>
            <person name="Dai X."/>
            <person name="Dawson M.W."/>
            <person name="Muller H.G."/>
            <person name="Kugler K."/>
            <person name="Rivarola-Duarte L."/>
            <person name="Spannagl M."/>
            <person name="Mayer K.F.X."/>
            <person name="Lu F.H."/>
            <person name="Bevan M.W."/>
            <person name="Leroy P."/>
            <person name="Li P."/>
            <person name="You F.M."/>
            <person name="Sun Q."/>
            <person name="Liu Z."/>
            <person name="Lyons E."/>
            <person name="Wicker T."/>
            <person name="Salzberg S.L."/>
            <person name="Devos K.M."/>
            <person name="Dvorak J."/>
        </authorList>
    </citation>
    <scope>NUCLEOTIDE SEQUENCE [LARGE SCALE GENOMIC DNA]</scope>
    <source>
        <strain evidence="2">cv. AL8/78</strain>
    </source>
</reference>
<dbReference type="Proteomes" id="UP000015105">
    <property type="component" value="Chromosome 2D"/>
</dbReference>
<organism evidence="2 3">
    <name type="scientific">Aegilops tauschii subsp. strangulata</name>
    <name type="common">Goatgrass</name>
    <dbReference type="NCBI Taxonomy" id="200361"/>
    <lineage>
        <taxon>Eukaryota</taxon>
        <taxon>Viridiplantae</taxon>
        <taxon>Streptophyta</taxon>
        <taxon>Embryophyta</taxon>
        <taxon>Tracheophyta</taxon>
        <taxon>Spermatophyta</taxon>
        <taxon>Magnoliopsida</taxon>
        <taxon>Liliopsida</taxon>
        <taxon>Poales</taxon>
        <taxon>Poaceae</taxon>
        <taxon>BOP clade</taxon>
        <taxon>Pooideae</taxon>
        <taxon>Triticodae</taxon>
        <taxon>Triticeae</taxon>
        <taxon>Triticinae</taxon>
        <taxon>Aegilops</taxon>
    </lineage>
</organism>